<proteinExistence type="predicted"/>
<dbReference type="InterPro" id="IPR002577">
    <property type="entry name" value="HTH_HxlR"/>
</dbReference>
<dbReference type="Proteomes" id="UP000831460">
    <property type="component" value="Chromosome"/>
</dbReference>
<organism evidence="5 6">
    <name type="scientific">Chryseobacterium suipulveris</name>
    <dbReference type="NCBI Taxonomy" id="2929800"/>
    <lineage>
        <taxon>Bacteria</taxon>
        <taxon>Pseudomonadati</taxon>
        <taxon>Bacteroidota</taxon>
        <taxon>Flavobacteriia</taxon>
        <taxon>Flavobacteriales</taxon>
        <taxon>Weeksellaceae</taxon>
        <taxon>Chryseobacterium group</taxon>
        <taxon>Chryseobacterium</taxon>
    </lineage>
</organism>
<dbReference type="RefSeq" id="WP_243550929.1">
    <property type="nucleotide sequence ID" value="NZ_CP094532.1"/>
</dbReference>
<dbReference type="PANTHER" id="PTHR33204:SF18">
    <property type="entry name" value="TRANSCRIPTIONAL REGULATORY PROTEIN"/>
    <property type="match status" value="1"/>
</dbReference>
<dbReference type="SUPFAM" id="SSF46785">
    <property type="entry name" value="Winged helix' DNA-binding domain"/>
    <property type="match status" value="1"/>
</dbReference>
<dbReference type="Gene3D" id="1.10.10.10">
    <property type="entry name" value="Winged helix-like DNA-binding domain superfamily/Winged helix DNA-binding domain"/>
    <property type="match status" value="1"/>
</dbReference>
<evidence type="ECO:0000259" key="4">
    <source>
        <dbReference type="PROSITE" id="PS51118"/>
    </source>
</evidence>
<keyword evidence="6" id="KW-1185">Reference proteome</keyword>
<evidence type="ECO:0000256" key="3">
    <source>
        <dbReference type="ARBA" id="ARBA00023163"/>
    </source>
</evidence>
<sequence>MITFRSNCPLARSLDILGDKWTLLILRDISAFGKTTFKELSQMKEKIATNTLSDRLEKLTSEGMLTKTRSSRNKLVFHYNITEKGLELLPVVQDFINWSMKYLYEENEMEDLQKLMATVKIN</sequence>
<feature type="domain" description="HTH hxlR-type" evidence="4">
    <location>
        <begin position="8"/>
        <end position="107"/>
    </location>
</feature>
<dbReference type="EMBL" id="CP094532">
    <property type="protein sequence ID" value="UOE41995.1"/>
    <property type="molecule type" value="Genomic_DNA"/>
</dbReference>
<keyword evidence="2" id="KW-0238">DNA-binding</keyword>
<evidence type="ECO:0000313" key="5">
    <source>
        <dbReference type="EMBL" id="UOE41995.1"/>
    </source>
</evidence>
<dbReference type="PANTHER" id="PTHR33204">
    <property type="entry name" value="TRANSCRIPTIONAL REGULATOR, MARR FAMILY"/>
    <property type="match status" value="1"/>
</dbReference>
<gene>
    <name evidence="5" type="ORF">MTP09_05010</name>
</gene>
<keyword evidence="3" id="KW-0804">Transcription</keyword>
<protein>
    <submittedName>
        <fullName evidence="5">Helix-turn-helix transcriptional regulator</fullName>
    </submittedName>
</protein>
<reference evidence="5 6" key="1">
    <citation type="submission" date="2022-03" db="EMBL/GenBank/DDBJ databases">
        <title>Chryseobacterium sp. isolated from particulate matters in swine house.</title>
        <authorList>
            <person name="Won M."/>
            <person name="Kim S.-J."/>
            <person name="Kwon S.-W."/>
        </authorList>
    </citation>
    <scope>NUCLEOTIDE SEQUENCE [LARGE SCALE GENOMIC DNA]</scope>
    <source>
        <strain evidence="5 6">SC2-2</strain>
    </source>
</reference>
<evidence type="ECO:0000256" key="2">
    <source>
        <dbReference type="ARBA" id="ARBA00023125"/>
    </source>
</evidence>
<dbReference type="Pfam" id="PF01638">
    <property type="entry name" value="HxlR"/>
    <property type="match status" value="1"/>
</dbReference>
<evidence type="ECO:0000313" key="6">
    <source>
        <dbReference type="Proteomes" id="UP000831460"/>
    </source>
</evidence>
<evidence type="ECO:0000256" key="1">
    <source>
        <dbReference type="ARBA" id="ARBA00023015"/>
    </source>
</evidence>
<name>A0ABY4BZQ4_9FLAO</name>
<keyword evidence="1" id="KW-0805">Transcription regulation</keyword>
<dbReference type="InterPro" id="IPR036390">
    <property type="entry name" value="WH_DNA-bd_sf"/>
</dbReference>
<dbReference type="InterPro" id="IPR036388">
    <property type="entry name" value="WH-like_DNA-bd_sf"/>
</dbReference>
<accession>A0ABY4BZQ4</accession>
<dbReference type="PROSITE" id="PS51118">
    <property type="entry name" value="HTH_HXLR"/>
    <property type="match status" value="1"/>
</dbReference>